<dbReference type="RefSeq" id="WP_003389285.1">
    <property type="nucleotide sequence ID" value="NZ_APBN01000006.1"/>
</dbReference>
<gene>
    <name evidence="1" type="ORF">I532_15266</name>
</gene>
<comment type="caution">
    <text evidence="1">The sequence shown here is derived from an EMBL/GenBank/DDBJ whole genome shotgun (WGS) entry which is preliminary data.</text>
</comment>
<accession>M8D618</accession>
<dbReference type="Proteomes" id="UP000012081">
    <property type="component" value="Unassembled WGS sequence"/>
</dbReference>
<dbReference type="EMBL" id="APBN01000006">
    <property type="protein sequence ID" value="EMT51714.1"/>
    <property type="molecule type" value="Genomic_DNA"/>
</dbReference>
<name>M8D618_9BACL</name>
<dbReference type="PATRIC" id="fig|1300222.3.peg.3194"/>
<keyword evidence="2" id="KW-1185">Reference proteome</keyword>
<reference evidence="1 2" key="1">
    <citation type="submission" date="2013-03" db="EMBL/GenBank/DDBJ databases">
        <title>Assembly of a new bacterial strain Brevibacillus borstelensis AK1.</title>
        <authorList>
            <person name="Rajan I."/>
            <person name="PoliReddy D."/>
            <person name="Sugumar T."/>
            <person name="Rathinam K."/>
            <person name="Alqarawi S."/>
            <person name="Khalil A.B."/>
            <person name="Sivakumar N."/>
        </authorList>
    </citation>
    <scope>NUCLEOTIDE SEQUENCE [LARGE SCALE GENOMIC DNA]</scope>
    <source>
        <strain evidence="1 2">AK1</strain>
    </source>
</reference>
<proteinExistence type="predicted"/>
<sequence>MKKVYGVLILFVLIVAAFYVDQRTNTAVATPASVKAAVSDNVSDEITQRIILRHIDEVDSIFAEIHDVLPAVKLADKKNAEQVNLAKEWLRKNGEVVKDNQIVLSISDNGEGSDHSFIVGAMLYTKQQKSQLSINDVGMERISYGQIILAKEQEKWVVKEFKRKF</sequence>
<dbReference type="OrthoDB" id="9969452at2"/>
<evidence type="ECO:0000313" key="1">
    <source>
        <dbReference type="EMBL" id="EMT51714.1"/>
    </source>
</evidence>
<dbReference type="AlphaFoldDB" id="M8D618"/>
<organism evidence="1 2">
    <name type="scientific">Brevibacillus borstelensis AK1</name>
    <dbReference type="NCBI Taxonomy" id="1300222"/>
    <lineage>
        <taxon>Bacteria</taxon>
        <taxon>Bacillati</taxon>
        <taxon>Bacillota</taxon>
        <taxon>Bacilli</taxon>
        <taxon>Bacillales</taxon>
        <taxon>Paenibacillaceae</taxon>
        <taxon>Brevibacillus</taxon>
    </lineage>
</organism>
<protein>
    <submittedName>
        <fullName evidence="1">Uncharacterized protein</fullName>
    </submittedName>
</protein>
<evidence type="ECO:0000313" key="2">
    <source>
        <dbReference type="Proteomes" id="UP000012081"/>
    </source>
</evidence>